<organism evidence="3 4">
    <name type="scientific">Hyphomonas chukchiensis</name>
    <dbReference type="NCBI Taxonomy" id="1280947"/>
    <lineage>
        <taxon>Bacteria</taxon>
        <taxon>Pseudomonadati</taxon>
        <taxon>Pseudomonadota</taxon>
        <taxon>Alphaproteobacteria</taxon>
        <taxon>Hyphomonadales</taxon>
        <taxon>Hyphomonadaceae</taxon>
        <taxon>Hyphomonas</taxon>
    </lineage>
</organism>
<feature type="domain" description="PhoD-like phosphatase metallophosphatase" evidence="1">
    <location>
        <begin position="140"/>
        <end position="526"/>
    </location>
</feature>
<dbReference type="InterPro" id="IPR052900">
    <property type="entry name" value="Phospholipid_Metab_Enz"/>
</dbReference>
<dbReference type="CDD" id="cd07389">
    <property type="entry name" value="MPP_PhoD"/>
    <property type="match status" value="1"/>
</dbReference>
<dbReference type="PANTHER" id="PTHR43606:SF7">
    <property type="entry name" value="PHOSPHATASE, PUTATIVE (AFU_ORTHOLOGUE AFUA_6G08710)-RELATED"/>
    <property type="match status" value="1"/>
</dbReference>
<evidence type="ECO:0000313" key="4">
    <source>
        <dbReference type="Proteomes" id="UP000027190"/>
    </source>
</evidence>
<name>A0A062U6Z1_9PROT</name>
<dbReference type="InterPro" id="IPR032093">
    <property type="entry name" value="PhoD_N"/>
</dbReference>
<dbReference type="PROSITE" id="PS51257">
    <property type="entry name" value="PROKAR_LIPOPROTEIN"/>
    <property type="match status" value="1"/>
</dbReference>
<feature type="domain" description="Phospholipase D N-terminal" evidence="2">
    <location>
        <begin position="41"/>
        <end position="128"/>
    </location>
</feature>
<dbReference type="PANTHER" id="PTHR43606">
    <property type="entry name" value="PHOSPHATASE, PUTATIVE (AFU_ORTHOLOGUE AFUA_6G08710)-RELATED"/>
    <property type="match status" value="1"/>
</dbReference>
<dbReference type="Gene3D" id="3.60.21.70">
    <property type="entry name" value="PhoD-like phosphatase"/>
    <property type="match status" value="1"/>
</dbReference>
<evidence type="ECO:0008006" key="5">
    <source>
        <dbReference type="Google" id="ProtNLM"/>
    </source>
</evidence>
<dbReference type="InterPro" id="IPR038607">
    <property type="entry name" value="PhoD-like_sf"/>
</dbReference>
<dbReference type="OrthoDB" id="327733at2"/>
<protein>
    <recommendedName>
        <fullName evidence="5">Alkaline phosphatase</fullName>
    </recommendedName>
</protein>
<evidence type="ECO:0000259" key="1">
    <source>
        <dbReference type="Pfam" id="PF09423"/>
    </source>
</evidence>
<dbReference type="InterPro" id="IPR029052">
    <property type="entry name" value="Metallo-depent_PP-like"/>
</dbReference>
<evidence type="ECO:0000313" key="3">
    <source>
        <dbReference type="EMBL" id="KCZ56091.1"/>
    </source>
</evidence>
<accession>A0A062U6Z1</accession>
<dbReference type="RefSeq" id="WP_034742241.1">
    <property type="nucleotide sequence ID" value="NZ_AWFG01000052.1"/>
</dbReference>
<reference evidence="3 4" key="1">
    <citation type="journal article" date="2014" name="Antonie Van Leeuwenhoek">
        <title>Hyphomonas beringensis sp. nov. and Hyphomonas chukchiensis sp. nov., isolated from surface seawater of the Bering Sea and Chukchi Sea.</title>
        <authorList>
            <person name="Li C."/>
            <person name="Lai Q."/>
            <person name="Li G."/>
            <person name="Dong C."/>
            <person name="Wang J."/>
            <person name="Liao Y."/>
            <person name="Shao Z."/>
        </authorList>
    </citation>
    <scope>NUCLEOTIDE SEQUENCE [LARGE SCALE GENOMIC DNA]</scope>
    <source>
        <strain evidence="3 4">BH-BN04-4</strain>
    </source>
</reference>
<dbReference type="AlphaFoldDB" id="A0A062U6Z1"/>
<gene>
    <name evidence="3" type="ORF">HY30_07490</name>
</gene>
<dbReference type="eggNOG" id="COG3540">
    <property type="taxonomic scope" value="Bacteria"/>
</dbReference>
<dbReference type="PATRIC" id="fig|1280947.3.peg.2921"/>
<proteinExistence type="predicted"/>
<dbReference type="SUPFAM" id="SSF56300">
    <property type="entry name" value="Metallo-dependent phosphatases"/>
    <property type="match status" value="1"/>
</dbReference>
<sequence>MPKLDRRQTLALMAASTLGACATPQEQAPDIASPPSPLFAHGVASGDPRATSVVLWTRVTTDAADMAGTCQIARDNGFNDIVAERSVTAFADADHTVKFIPDGLTPGATYYYRFIFDGAVSPVGRTKTLPVGKLDKLGIALISCSNYPFGYFNAYDAIAKDPDVDVVLHTGDYIYEYGADGWGSETGTSIGRLHAPANEILSLSDYRQRHAQYKTDAGSRAMHAAHPFIASWDDHESANNPWIGGAANHQPETEGDWPTRRTGAIRAYYEWMPIREPEPGFTRSEFWRTYVFGDLATLVTLETRHTARGEQVDYGKYYGTITSAQTRDAFMRDVMNDPSRKMISPHMEAALAKGLSQSVAAGQPWRLIGNPSPIARMLVPDLVAMGVDAAKAPKGEAPGDGPNMLWKAEWNLPFYTDTWDGYPAAREAFYALSREAGAGDLLFLTGDSHSFWANELFDDEGRPAGLELGTAGVTSPGDFDDTGWDADSAVKLDHVFAQALDEVRWTDNMHQGYVRVVLTPDKADVAFVAMDTVLLPDYRTDVIRTETIIRDGKTLKFTDA</sequence>
<comment type="caution">
    <text evidence="3">The sequence shown here is derived from an EMBL/GenBank/DDBJ whole genome shotgun (WGS) entry which is preliminary data.</text>
</comment>
<dbReference type="STRING" id="1280947.HY30_07490"/>
<dbReference type="Pfam" id="PF16655">
    <property type="entry name" value="PhoD_N"/>
    <property type="match status" value="1"/>
</dbReference>
<keyword evidence="4" id="KW-1185">Reference proteome</keyword>
<dbReference type="EMBL" id="AWFG01000052">
    <property type="protein sequence ID" value="KCZ56091.1"/>
    <property type="molecule type" value="Genomic_DNA"/>
</dbReference>
<dbReference type="Pfam" id="PF09423">
    <property type="entry name" value="PhoD"/>
    <property type="match status" value="1"/>
</dbReference>
<evidence type="ECO:0000259" key="2">
    <source>
        <dbReference type="Pfam" id="PF16655"/>
    </source>
</evidence>
<dbReference type="Gene3D" id="2.60.40.380">
    <property type="entry name" value="Purple acid phosphatase-like, N-terminal"/>
    <property type="match status" value="1"/>
</dbReference>
<dbReference type="Proteomes" id="UP000027190">
    <property type="component" value="Unassembled WGS sequence"/>
</dbReference>
<dbReference type="InterPro" id="IPR018946">
    <property type="entry name" value="PhoD-like_MPP"/>
</dbReference>